<evidence type="ECO:0000256" key="1">
    <source>
        <dbReference type="SAM" id="MobiDB-lite"/>
    </source>
</evidence>
<evidence type="ECO:0000313" key="2">
    <source>
        <dbReference type="EMBL" id="QCQ85012.1"/>
    </source>
</evidence>
<name>A0A4P8PKI8_9VIRU</name>
<sequence length="319" mass="35469">MNLKNNPYAYRLYDSATDAATINAAGQVATAAINYGNASSMTSRAKKYNMMMYDKARADAISDRDWQANYNSPREAMKRLQEAGLNPNLIYGNGQTASGQADQPRGVSPQHLDQTQPHIQFDGGSVMASYQNAKTNEAQVNNMKQQFELGELQKMYLAAQTGKVISDTDMTKFNLQQKEQLNQIYQESMALGVQKQAQDLDLSRQGNDRAIQMQAEQILSMQAQRSKVPAEQAQIQANIKKMQNDTELQRATLEWQKSADSKAPFWWRKIEQILSGYGITNQQSDNILQDLKKAKSATSSGGFLKSLGGSIRRFGGSGQ</sequence>
<reference evidence="2" key="1">
    <citation type="submission" date="2018-12" db="EMBL/GenBank/DDBJ databases">
        <title>Singled stranded DNA viruses identified in blackflies (Austrosimulium ungulatum) sampled in New Zealand.</title>
        <authorList>
            <person name="Kraberger S."/>
            <person name="Fontenele R.S."/>
            <person name="Schmidlin K."/>
            <person name="Walters M."/>
            <person name="Varsani A."/>
        </authorList>
    </citation>
    <scope>NUCLEOTIDE SEQUENCE [LARGE SCALE GENOMIC DNA]</scope>
    <source>
        <strain evidence="2">156</strain>
    </source>
</reference>
<dbReference type="Proteomes" id="UP000322506">
    <property type="component" value="Segment"/>
</dbReference>
<feature type="region of interest" description="Disordered" evidence="1">
    <location>
        <begin position="298"/>
        <end position="319"/>
    </location>
</feature>
<proteinExistence type="predicted"/>
<organism evidence="2">
    <name type="scientific">Blackfly microvirus SF02</name>
    <dbReference type="NCBI Taxonomy" id="2576452"/>
    <lineage>
        <taxon>Viruses</taxon>
        <taxon>Monodnaviria</taxon>
        <taxon>Sangervirae</taxon>
        <taxon>Phixviricota</taxon>
        <taxon>Malgrandaviricetes</taxon>
        <taxon>Petitvirales</taxon>
        <taxon>Microviridae</taxon>
        <taxon>Microvirus</taxon>
    </lineage>
</organism>
<protein>
    <submittedName>
        <fullName evidence="2">DNA pilot protein</fullName>
    </submittedName>
</protein>
<accession>A0A4P8PKI8</accession>
<dbReference type="EMBL" id="MK249208">
    <property type="protein sequence ID" value="QCQ85012.1"/>
    <property type="molecule type" value="Genomic_DNA"/>
</dbReference>
<feature type="compositionally biased region" description="Low complexity" evidence="1">
    <location>
        <begin position="299"/>
        <end position="310"/>
    </location>
</feature>
<feature type="region of interest" description="Disordered" evidence="1">
    <location>
        <begin position="91"/>
        <end position="111"/>
    </location>
</feature>